<dbReference type="RefSeq" id="WP_226375329.1">
    <property type="nucleotide sequence ID" value="NZ_AP023366.1"/>
</dbReference>
<evidence type="ECO:0000313" key="2">
    <source>
        <dbReference type="EMBL" id="BCJ85858.1"/>
    </source>
</evidence>
<dbReference type="SUPFAM" id="SSF53448">
    <property type="entry name" value="Nucleotide-diphospho-sugar transferases"/>
    <property type="match status" value="1"/>
</dbReference>
<feature type="domain" description="Glycosyltransferase 2-like" evidence="1">
    <location>
        <begin position="5"/>
        <end position="120"/>
    </location>
</feature>
<dbReference type="AlphaFoldDB" id="A0A7I8D6U0"/>
<reference evidence="2 3" key="1">
    <citation type="submission" date="2020-08" db="EMBL/GenBank/DDBJ databases">
        <title>Complete Genome Sequence of Effusibacillus dendaii Strain skT53, Isolated from Farmland soil.</title>
        <authorList>
            <person name="Konishi T."/>
            <person name="Kawasaki H."/>
        </authorList>
    </citation>
    <scope>NUCLEOTIDE SEQUENCE [LARGE SCALE GENOMIC DNA]</scope>
    <source>
        <strain evidence="3">skT53</strain>
    </source>
</reference>
<dbReference type="PANTHER" id="PTHR48090:SF7">
    <property type="entry name" value="RFBJ PROTEIN"/>
    <property type="match status" value="1"/>
</dbReference>
<protein>
    <submittedName>
        <fullName evidence="2">Glycosyl transferase</fullName>
    </submittedName>
</protein>
<dbReference type="KEGG" id="eff:skT53_08430"/>
<accession>A0A7I8D6U0</accession>
<dbReference type="PANTHER" id="PTHR48090">
    <property type="entry name" value="UNDECAPRENYL-PHOSPHATE 4-DEOXY-4-FORMAMIDO-L-ARABINOSE TRANSFERASE-RELATED"/>
    <property type="match status" value="1"/>
</dbReference>
<keyword evidence="2" id="KW-0808">Transferase</keyword>
<dbReference type="InterPro" id="IPR001173">
    <property type="entry name" value="Glyco_trans_2-like"/>
</dbReference>
<keyword evidence="3" id="KW-1185">Reference proteome</keyword>
<dbReference type="Pfam" id="PF00535">
    <property type="entry name" value="Glycos_transf_2"/>
    <property type="match status" value="1"/>
</dbReference>
<proteinExistence type="predicted"/>
<dbReference type="CDD" id="cd04179">
    <property type="entry name" value="DPM_DPG-synthase_like"/>
    <property type="match status" value="1"/>
</dbReference>
<dbReference type="EMBL" id="AP023366">
    <property type="protein sequence ID" value="BCJ85858.1"/>
    <property type="molecule type" value="Genomic_DNA"/>
</dbReference>
<gene>
    <name evidence="2" type="ORF">skT53_08430</name>
</gene>
<evidence type="ECO:0000259" key="1">
    <source>
        <dbReference type="Pfam" id="PF00535"/>
    </source>
</evidence>
<dbReference type="InterPro" id="IPR050256">
    <property type="entry name" value="Glycosyltransferase_2"/>
</dbReference>
<evidence type="ECO:0000313" key="3">
    <source>
        <dbReference type="Proteomes" id="UP000593802"/>
    </source>
</evidence>
<dbReference type="Proteomes" id="UP000593802">
    <property type="component" value="Chromosome"/>
</dbReference>
<dbReference type="GO" id="GO:0016740">
    <property type="term" value="F:transferase activity"/>
    <property type="evidence" value="ECO:0007669"/>
    <property type="project" value="UniProtKB-KW"/>
</dbReference>
<organism evidence="2 3">
    <name type="scientific">Effusibacillus dendaii</name>
    <dbReference type="NCBI Taxonomy" id="2743772"/>
    <lineage>
        <taxon>Bacteria</taxon>
        <taxon>Bacillati</taxon>
        <taxon>Bacillota</taxon>
        <taxon>Bacilli</taxon>
        <taxon>Bacillales</taxon>
        <taxon>Alicyclobacillaceae</taxon>
        <taxon>Effusibacillus</taxon>
    </lineage>
</organism>
<dbReference type="Gene3D" id="3.90.550.10">
    <property type="entry name" value="Spore Coat Polysaccharide Biosynthesis Protein SpsA, Chain A"/>
    <property type="match status" value="1"/>
</dbReference>
<dbReference type="InterPro" id="IPR029044">
    <property type="entry name" value="Nucleotide-diphossugar_trans"/>
</dbReference>
<name>A0A7I8D6U0_9BACL</name>
<sequence length="239" mass="26568">MKTGVVVPAYNEAESIAETIRYIRMLPEVDEILVVDDGSSDKTASEAIRAGARVVWHQQNFGKGQALKTAFQSIQSEMVVLLDADIKEGALELRKLIDPVLRGDADMTIAAFPPAVGKQGFGIVKGVAKWGIYRTTGFSAHAPLSGQRAFRKELIQHLNLADGYGVEVAMTIDALRAGYRLLEVPVHMKNREYGRTWKGFCHRGRQFVHILRALLERGNDPYWEVPEDSSTRMKESDGI</sequence>